<evidence type="ECO:0000256" key="1">
    <source>
        <dbReference type="SAM" id="MobiDB-lite"/>
    </source>
</evidence>
<feature type="region of interest" description="Disordered" evidence="1">
    <location>
        <begin position="9"/>
        <end position="56"/>
    </location>
</feature>
<dbReference type="GeneID" id="107125406"/>
<name>A0ABM1LED2_GEKJA</name>
<feature type="non-terminal residue" evidence="3">
    <location>
        <position position="124"/>
    </location>
</feature>
<keyword evidence="2" id="KW-1185">Reference proteome</keyword>
<dbReference type="Proteomes" id="UP000694871">
    <property type="component" value="Unplaced"/>
</dbReference>
<protein>
    <submittedName>
        <fullName evidence="3">E3 ubiquitin-protein ligase BRE1B-like</fullName>
    </submittedName>
</protein>
<accession>A0ABM1LED2</accession>
<evidence type="ECO:0000313" key="2">
    <source>
        <dbReference type="Proteomes" id="UP000694871"/>
    </source>
</evidence>
<proteinExistence type="predicted"/>
<sequence>LDDTVQGLLKRCDGDCGQPPEEPRLDATGAESESVSVLGQEGPERRETILSPVTPPTSWKPGGLVLNEPALSFLATLASSSSEEIELQLQERMEFSKAAVSRVVEVSDKIHRRTEELCQKIHAR</sequence>
<organism evidence="2 3">
    <name type="scientific">Gekko japonicus</name>
    <name type="common">Schlegel's Japanese gecko</name>
    <dbReference type="NCBI Taxonomy" id="146911"/>
    <lineage>
        <taxon>Eukaryota</taxon>
        <taxon>Metazoa</taxon>
        <taxon>Chordata</taxon>
        <taxon>Craniata</taxon>
        <taxon>Vertebrata</taxon>
        <taxon>Euteleostomi</taxon>
        <taxon>Lepidosauria</taxon>
        <taxon>Squamata</taxon>
        <taxon>Bifurcata</taxon>
        <taxon>Gekkota</taxon>
        <taxon>Gekkonidae</taxon>
        <taxon>Gekkoninae</taxon>
        <taxon>Gekko</taxon>
    </lineage>
</organism>
<feature type="non-terminal residue" evidence="3">
    <location>
        <position position="1"/>
    </location>
</feature>
<evidence type="ECO:0000313" key="3">
    <source>
        <dbReference type="RefSeq" id="XP_015284319.1"/>
    </source>
</evidence>
<reference evidence="3" key="1">
    <citation type="submission" date="2025-08" db="UniProtKB">
        <authorList>
            <consortium name="RefSeq"/>
        </authorList>
    </citation>
    <scope>IDENTIFICATION</scope>
</reference>
<dbReference type="RefSeq" id="XP_015284319.1">
    <property type="nucleotide sequence ID" value="XM_015428833.1"/>
</dbReference>
<gene>
    <name evidence="3" type="primary">LOC107125406</name>
</gene>